<dbReference type="NCBIfam" id="TIGR01488">
    <property type="entry name" value="HAD-SF-IB"/>
    <property type="match status" value="1"/>
</dbReference>
<dbReference type="EMBL" id="AVOT02038149">
    <property type="protein sequence ID" value="MBW0532954.1"/>
    <property type="molecule type" value="Genomic_DNA"/>
</dbReference>
<evidence type="ECO:0008006" key="5">
    <source>
        <dbReference type="Google" id="ProtNLM"/>
    </source>
</evidence>
<sequence length="288" mass="33390">MTQAEERPKSSNFNQLIVFDFDWSLVDQDTDRYLFEVLEPNLRKLLNHRKNQLQWTDNVADCLRRLNDGGATKSQIEQAFSTLPLHPAMKRAIEALWNPIELENYQDPKKVLNTKFLILSNSNSIFIELVLKHYNLYHLFEDSIITNPAHWDADHPDRINLKRRVDPNGPQHTCSFGCSPNMCKGAELSGYLEKTQKKFDRIAYVGDGENDFCPIVQLKKGDFALVRKFRGLSKRIEQEKSLGKQLDCAIIEWSGAWEVEQAFLNELSTCFVSSIAFLFFTQSYAFKW</sequence>
<keyword evidence="4" id="KW-1185">Reference proteome</keyword>
<name>A0A9Q3F5L8_9BASI</name>
<dbReference type="AlphaFoldDB" id="A0A9Q3F5L8"/>
<proteinExistence type="predicted"/>
<evidence type="ECO:0000256" key="1">
    <source>
        <dbReference type="PIRSR" id="PIRSR031051-1"/>
    </source>
</evidence>
<dbReference type="PANTHER" id="PTHR20889">
    <property type="entry name" value="PHOSPHATASE, ORPHAN 1, 2"/>
    <property type="match status" value="1"/>
</dbReference>
<dbReference type="SUPFAM" id="SSF56784">
    <property type="entry name" value="HAD-like"/>
    <property type="match status" value="1"/>
</dbReference>
<gene>
    <name evidence="3" type="ORF">O181_072669</name>
</gene>
<protein>
    <recommendedName>
        <fullName evidence="5">Pyridoxal phosphate phosphatase phospho2</fullName>
    </recommendedName>
</protein>
<dbReference type="PIRSF" id="PIRSF031051">
    <property type="entry name" value="PyrdxlP_Pase_PHOSPHO2"/>
    <property type="match status" value="1"/>
</dbReference>
<dbReference type="GO" id="GO:0046872">
    <property type="term" value="F:metal ion binding"/>
    <property type="evidence" value="ECO:0007669"/>
    <property type="project" value="UniProtKB-KW"/>
</dbReference>
<evidence type="ECO:0000313" key="3">
    <source>
        <dbReference type="EMBL" id="MBW0532954.1"/>
    </source>
</evidence>
<dbReference type="InterPro" id="IPR036412">
    <property type="entry name" value="HAD-like_sf"/>
</dbReference>
<feature type="binding site" evidence="2">
    <location>
        <position position="22"/>
    </location>
    <ligand>
        <name>Mg(2+)</name>
        <dbReference type="ChEBI" id="CHEBI:18420"/>
    </ligand>
</feature>
<dbReference type="Gene3D" id="3.40.50.1000">
    <property type="entry name" value="HAD superfamily/HAD-like"/>
    <property type="match status" value="1"/>
</dbReference>
<keyword evidence="2" id="KW-0479">Metal-binding</keyword>
<dbReference type="Proteomes" id="UP000765509">
    <property type="component" value="Unassembled WGS sequence"/>
</dbReference>
<keyword evidence="2" id="KW-0460">Magnesium</keyword>
<feature type="active site" description="Nucleophile" evidence="1">
    <location>
        <position position="20"/>
    </location>
</feature>
<dbReference type="GO" id="GO:0016791">
    <property type="term" value="F:phosphatase activity"/>
    <property type="evidence" value="ECO:0007669"/>
    <property type="project" value="InterPro"/>
</dbReference>
<dbReference type="InterPro" id="IPR023214">
    <property type="entry name" value="HAD_sf"/>
</dbReference>
<feature type="binding site" evidence="2">
    <location>
        <position position="207"/>
    </location>
    <ligand>
        <name>Mg(2+)</name>
        <dbReference type="ChEBI" id="CHEBI:18420"/>
    </ligand>
</feature>
<evidence type="ECO:0000256" key="2">
    <source>
        <dbReference type="PIRSR" id="PIRSR031051-3"/>
    </source>
</evidence>
<comment type="cofactor">
    <cofactor evidence="2">
        <name>Mg(2+)</name>
        <dbReference type="ChEBI" id="CHEBI:18420"/>
    </cofactor>
</comment>
<comment type="caution">
    <text evidence="3">The sequence shown here is derived from an EMBL/GenBank/DDBJ whole genome shotgun (WGS) entry which is preliminary data.</text>
</comment>
<dbReference type="InterPro" id="IPR016965">
    <property type="entry name" value="Pase_PHOSPHO-typ"/>
</dbReference>
<dbReference type="Pfam" id="PF06888">
    <property type="entry name" value="Put_Phosphatase"/>
    <property type="match status" value="1"/>
</dbReference>
<dbReference type="OrthoDB" id="10267182at2759"/>
<evidence type="ECO:0000313" key="4">
    <source>
        <dbReference type="Proteomes" id="UP000765509"/>
    </source>
</evidence>
<feature type="binding site" evidence="2">
    <location>
        <position position="20"/>
    </location>
    <ligand>
        <name>Mg(2+)</name>
        <dbReference type="ChEBI" id="CHEBI:18420"/>
    </ligand>
</feature>
<accession>A0A9Q3F5L8</accession>
<reference evidence="3" key="1">
    <citation type="submission" date="2021-03" db="EMBL/GenBank/DDBJ databases">
        <title>Draft genome sequence of rust myrtle Austropuccinia psidii MF-1, a brazilian biotype.</title>
        <authorList>
            <person name="Quecine M.C."/>
            <person name="Pachon D.M.R."/>
            <person name="Bonatelli M.L."/>
            <person name="Correr F.H."/>
            <person name="Franceschini L.M."/>
            <person name="Leite T.F."/>
            <person name="Margarido G.R.A."/>
            <person name="Almeida C.A."/>
            <person name="Ferrarezi J.A."/>
            <person name="Labate C.A."/>
        </authorList>
    </citation>
    <scope>NUCLEOTIDE SEQUENCE</scope>
    <source>
        <strain evidence="3">MF-1</strain>
    </source>
</reference>
<organism evidence="3 4">
    <name type="scientific">Austropuccinia psidii MF-1</name>
    <dbReference type="NCBI Taxonomy" id="1389203"/>
    <lineage>
        <taxon>Eukaryota</taxon>
        <taxon>Fungi</taxon>
        <taxon>Dikarya</taxon>
        <taxon>Basidiomycota</taxon>
        <taxon>Pucciniomycotina</taxon>
        <taxon>Pucciniomycetes</taxon>
        <taxon>Pucciniales</taxon>
        <taxon>Sphaerophragmiaceae</taxon>
        <taxon>Austropuccinia</taxon>
    </lineage>
</organism>
<feature type="active site" description="Proton donor" evidence="1">
    <location>
        <position position="22"/>
    </location>
</feature>
<dbReference type="PANTHER" id="PTHR20889:SF12">
    <property type="entry name" value="LP01149P"/>
    <property type="match status" value="1"/>
</dbReference>